<dbReference type="Pfam" id="PF02195">
    <property type="entry name" value="ParB_N"/>
    <property type="match status" value="1"/>
</dbReference>
<protein>
    <submittedName>
        <fullName evidence="5">Chromosome partitioning protein, ParB family</fullName>
    </submittedName>
</protein>
<dbReference type="GO" id="GO:0007059">
    <property type="term" value="P:chromosome segregation"/>
    <property type="evidence" value="ECO:0007669"/>
    <property type="project" value="UniProtKB-KW"/>
</dbReference>
<dbReference type="InterPro" id="IPR003115">
    <property type="entry name" value="ParB_N"/>
</dbReference>
<dbReference type="FunFam" id="1.10.10.2830:FF:000003">
    <property type="entry name" value="Probable chromosome 2-partitioning protein ParB"/>
    <property type="match status" value="1"/>
</dbReference>
<dbReference type="NCBIfam" id="TIGR00180">
    <property type="entry name" value="parB_part"/>
    <property type="match status" value="1"/>
</dbReference>
<keyword evidence="6" id="KW-1185">Reference proteome</keyword>
<dbReference type="SUPFAM" id="SSF109709">
    <property type="entry name" value="KorB DNA-binding domain-like"/>
    <property type="match status" value="1"/>
</dbReference>
<evidence type="ECO:0000256" key="3">
    <source>
        <dbReference type="ARBA" id="ARBA00023125"/>
    </source>
</evidence>
<accession>A0A1W1VUL7</accession>
<dbReference type="PANTHER" id="PTHR33375:SF7">
    <property type="entry name" value="CHROMOSOME 2-PARTITIONING PROTEIN PARB-RELATED"/>
    <property type="match status" value="1"/>
</dbReference>
<dbReference type="Gene3D" id="1.10.10.2830">
    <property type="match status" value="1"/>
</dbReference>
<dbReference type="GO" id="GO:0005694">
    <property type="term" value="C:chromosome"/>
    <property type="evidence" value="ECO:0007669"/>
    <property type="project" value="TreeGrafter"/>
</dbReference>
<evidence type="ECO:0000259" key="4">
    <source>
        <dbReference type="SMART" id="SM00470"/>
    </source>
</evidence>
<dbReference type="RefSeq" id="WP_084051154.1">
    <property type="nucleotide sequence ID" value="NZ_FWWU01000010.1"/>
</dbReference>
<evidence type="ECO:0000256" key="2">
    <source>
        <dbReference type="ARBA" id="ARBA00022829"/>
    </source>
</evidence>
<dbReference type="STRING" id="695939.SAMN00790413_06312"/>
<evidence type="ECO:0000313" key="5">
    <source>
        <dbReference type="EMBL" id="SMB97049.1"/>
    </source>
</evidence>
<dbReference type="InterPro" id="IPR036086">
    <property type="entry name" value="ParB/Sulfiredoxin_sf"/>
</dbReference>
<dbReference type="SMART" id="SM00470">
    <property type="entry name" value="ParB"/>
    <property type="match status" value="1"/>
</dbReference>
<dbReference type="FunFam" id="3.90.1530.30:FF:000001">
    <property type="entry name" value="Chromosome partitioning protein ParB"/>
    <property type="match status" value="1"/>
</dbReference>
<proteinExistence type="inferred from homology"/>
<comment type="similarity">
    <text evidence="1">Belongs to the ParB family.</text>
</comment>
<keyword evidence="3" id="KW-0238">DNA-binding</keyword>
<dbReference type="InterPro" id="IPR004437">
    <property type="entry name" value="ParB/RepB/Spo0J"/>
</dbReference>
<dbReference type="CDD" id="cd16393">
    <property type="entry name" value="SPO0J_N"/>
    <property type="match status" value="1"/>
</dbReference>
<dbReference type="Proteomes" id="UP000192582">
    <property type="component" value="Unassembled WGS sequence"/>
</dbReference>
<dbReference type="Gene3D" id="3.90.1530.30">
    <property type="match status" value="1"/>
</dbReference>
<name>A0A1W1VUL7_9DEIO</name>
<gene>
    <name evidence="5" type="ORF">SAMN00790413_06312</name>
</gene>
<keyword evidence="2" id="KW-0159">Chromosome partition</keyword>
<dbReference type="EMBL" id="FWWU01000010">
    <property type="protein sequence ID" value="SMB97049.1"/>
    <property type="molecule type" value="Genomic_DNA"/>
</dbReference>
<reference evidence="5 6" key="1">
    <citation type="submission" date="2017-04" db="EMBL/GenBank/DDBJ databases">
        <authorList>
            <person name="Afonso C.L."/>
            <person name="Miller P.J."/>
            <person name="Scott M.A."/>
            <person name="Spackman E."/>
            <person name="Goraichik I."/>
            <person name="Dimitrov K.M."/>
            <person name="Suarez D.L."/>
            <person name="Swayne D.E."/>
        </authorList>
    </citation>
    <scope>NUCLEOTIDE SEQUENCE [LARGE SCALE GENOMIC DNA]</scope>
    <source>
        <strain evidence="5 6">KR-140</strain>
    </source>
</reference>
<dbReference type="SUPFAM" id="SSF110849">
    <property type="entry name" value="ParB/Sulfiredoxin"/>
    <property type="match status" value="1"/>
</dbReference>
<organism evidence="5 6">
    <name type="scientific">Deinococcus hopiensis KR-140</name>
    <dbReference type="NCBI Taxonomy" id="695939"/>
    <lineage>
        <taxon>Bacteria</taxon>
        <taxon>Thermotogati</taxon>
        <taxon>Deinococcota</taxon>
        <taxon>Deinococci</taxon>
        <taxon>Deinococcales</taxon>
        <taxon>Deinococcaceae</taxon>
        <taxon>Deinococcus</taxon>
    </lineage>
</organism>
<evidence type="ECO:0000313" key="6">
    <source>
        <dbReference type="Proteomes" id="UP000192582"/>
    </source>
</evidence>
<dbReference type="OrthoDB" id="61260at2"/>
<evidence type="ECO:0000256" key="1">
    <source>
        <dbReference type="ARBA" id="ARBA00006295"/>
    </source>
</evidence>
<feature type="domain" description="ParB-like N-terminal" evidence="4">
    <location>
        <begin position="29"/>
        <end position="118"/>
    </location>
</feature>
<dbReference type="InterPro" id="IPR050336">
    <property type="entry name" value="Chromosome_partition/occlusion"/>
</dbReference>
<sequence length="299" mass="32634">MTRKRPVREDLSGLLGKSAELLQPKPATHTLPVAALHPTAAQPRRSFDGAGLASLAASLREQGVLQPLLVRPVEGGHEIVAGERRWRAAQLAGLTEVPVIIRELNDRESRAAALVENLQRENLNVIDEVDAKLDLVALTLDLPREEARPRLMQLLREAPGADHEAVSRLFGVFGETWEAFAKNKLRILKWPEAILGALRSGLPFTLAGVVAAAPEEHHADLLRLAQSGASRVELQAEVARLKAAAQLPAPHVHRAVQIGKQLSSRRLLTRLQPADVKALELWLDKMPQSVRQALEQSGG</sequence>
<dbReference type="GO" id="GO:0003677">
    <property type="term" value="F:DNA binding"/>
    <property type="evidence" value="ECO:0007669"/>
    <property type="project" value="UniProtKB-KW"/>
</dbReference>
<dbReference type="PANTHER" id="PTHR33375">
    <property type="entry name" value="CHROMOSOME-PARTITIONING PROTEIN PARB-RELATED"/>
    <property type="match status" value="1"/>
</dbReference>
<dbReference type="AlphaFoldDB" id="A0A1W1VUL7"/>